<keyword evidence="1" id="KW-0175">Coiled coil</keyword>
<gene>
    <name evidence="3" type="ORF">LFA_1534</name>
</gene>
<feature type="coiled-coil region" evidence="1">
    <location>
        <begin position="828"/>
        <end position="944"/>
    </location>
</feature>
<feature type="coiled-coil region" evidence="1">
    <location>
        <begin position="983"/>
        <end position="1085"/>
    </location>
</feature>
<dbReference type="AlphaFoldDB" id="A0A098G4N0"/>
<feature type="coiled-coil region" evidence="1">
    <location>
        <begin position="754"/>
        <end position="788"/>
    </location>
</feature>
<dbReference type="Proteomes" id="UP000032430">
    <property type="component" value="Chromosome I"/>
</dbReference>
<dbReference type="PANTHER" id="PTHR23159:SF31">
    <property type="entry name" value="CENTROSOME-ASSOCIATED PROTEIN CEP250 ISOFORM X1"/>
    <property type="match status" value="1"/>
</dbReference>
<organism evidence="3 4">
    <name type="scientific">Legionella fallonii LLAP-10</name>
    <dbReference type="NCBI Taxonomy" id="1212491"/>
    <lineage>
        <taxon>Bacteria</taxon>
        <taxon>Pseudomonadati</taxon>
        <taxon>Pseudomonadota</taxon>
        <taxon>Gammaproteobacteria</taxon>
        <taxon>Legionellales</taxon>
        <taxon>Legionellaceae</taxon>
        <taxon>Legionella</taxon>
    </lineage>
</organism>
<dbReference type="EMBL" id="LN614827">
    <property type="protein sequence ID" value="CEG56949.1"/>
    <property type="molecule type" value="Genomic_DNA"/>
</dbReference>
<evidence type="ECO:0000256" key="2">
    <source>
        <dbReference type="SAM" id="MobiDB-lite"/>
    </source>
</evidence>
<sequence length="1211" mass="139144">MPTFAEQVLNRAQSEFIKSRGSSHPDLKSTIFLKADDNGNLKGPFKKLIDHLQLAKYPHPPFTCKQQSIEINGTIRPVTYIKAEGQINLSTEQLHQVNVNSLLLRKVALAATLEAYATQHVKGKNQLKAIRSQLEQLVNESIQEAIEQAKDPKLNIDAYDETNKFINKLGTILNNNTQLKNHNEAVKNIKNYERYVLSEMNAGRIIINESTLDDKNIVQMDIPLDAQLTEAQKKEYLQIISSKKPEWFQKLNPEEQRWYQDRVKRATESPDGWKNFAQEVYSTSAMQQALEMKNARKNYFFIDGQLQSESTKNATLNPIEVPKKERQKLTIQNAEQLIENQIQDATEQFRNHWGLSPDAKLPGKIMIASQSLLSPFLGIADDKMIKAQKEAIEHLANDPRYKDKYQIVFGNDAVNIFRKAQTINWKYTDNVMDYSRDLMGKLQLAGVDSNHPQMKLMNEALRRLEELKDAPDLKDRNKAAFKTALTSILIEASGGKVSTNCKSGKDRTGLEELYHNAMLTYYSVYNELPGYNDPPEKRERFIKIFSHLFNTLKIHESASGNTVGAFGIKDSAKMLCPDIAKALAANYTASNSRANINKTEEAFVKKITKSFDQGNAVVEADVFKDFAQERLERRKHELEQKSGNKKKKIDALDQLILDVKNSQDLILTLNKFLSDEKNKSIFSSKLGVREDLTIKLIKKIIKECEANKKLIEENNQHKKREQELQQKAKKTPEKDIKQHVQELRTTIKGQQSEILLVQESLVQQKKNLEQEKNKLLQFKIELARVEQDLGKNTHKLAEITAELIVQRNQLEALSTALSHEKEIAKQIDEQLNQEIESFNQLNTTLESQKSDLYQLEEELQQQKEEVVSITEEINTQTTTLEQLRVDHQKENNKLNILTQLQKEKPALDELIHNLNKAQEQKGALESKKAGLKKIQEEIVEKEVNRSRISKVLASIVSFFKSLFSSSRNAMEDSRPVTPKSKEIEELTSEIDKLEKHIELQKQIVQNQKDKVERLEAGIDEKAKEDINQGLKEQTVKVMQLDTKITKAEQHIEQLKENEEQGRSRIKELEGKINRQKELISNSKFEVEGKKLSIEEQRMHLSTQQGSIETMEGDIVNKQQSIKEKEMSTDVYKKAIHKDETEVHNLHGKITKQEDKIQQQEKLYQGQVDKSAEHPIHPTSPMKQRLQESKSQAKKHIQQDDPKNEITPIRLR</sequence>
<evidence type="ECO:0000313" key="4">
    <source>
        <dbReference type="Proteomes" id="UP000032430"/>
    </source>
</evidence>
<protein>
    <submittedName>
        <fullName evidence="3">Uncharacterized protein</fullName>
    </submittedName>
</protein>
<keyword evidence="4" id="KW-1185">Reference proteome</keyword>
<dbReference type="RefSeq" id="WP_045095525.1">
    <property type="nucleotide sequence ID" value="NZ_LN614827.1"/>
</dbReference>
<reference evidence="4" key="1">
    <citation type="submission" date="2014-09" db="EMBL/GenBank/DDBJ databases">
        <authorList>
            <person name="Gomez-Valero L."/>
        </authorList>
    </citation>
    <scope>NUCLEOTIDE SEQUENCE [LARGE SCALE GENOMIC DNA]</scope>
    <source>
        <strain evidence="4">ATCC700992</strain>
    </source>
</reference>
<proteinExistence type="predicted"/>
<dbReference type="PANTHER" id="PTHR23159">
    <property type="entry name" value="CENTROSOMAL PROTEIN 2"/>
    <property type="match status" value="1"/>
</dbReference>
<feature type="compositionally biased region" description="Basic and acidic residues" evidence="2">
    <location>
        <begin position="1148"/>
        <end position="1158"/>
    </location>
</feature>
<accession>A0A098G4N0</accession>
<feature type="region of interest" description="Disordered" evidence="2">
    <location>
        <begin position="716"/>
        <end position="736"/>
    </location>
</feature>
<dbReference type="STRING" id="1212491.LFA_1534"/>
<name>A0A098G4N0_9GAMM</name>
<feature type="region of interest" description="Disordered" evidence="2">
    <location>
        <begin position="1148"/>
        <end position="1211"/>
    </location>
</feature>
<evidence type="ECO:0000256" key="1">
    <source>
        <dbReference type="SAM" id="Coils"/>
    </source>
</evidence>
<dbReference type="KEGG" id="lfa:LFA_1534"/>
<evidence type="ECO:0000313" key="3">
    <source>
        <dbReference type="EMBL" id="CEG56949.1"/>
    </source>
</evidence>
<dbReference type="OrthoDB" id="5630625at2"/>
<dbReference type="HOGENOM" id="CLU_269701_0_0_6"/>